<dbReference type="EMBL" id="JH795875">
    <property type="protein sequence ID" value="EJT97827.1"/>
    <property type="molecule type" value="Genomic_DNA"/>
</dbReference>
<dbReference type="GeneID" id="63688913"/>
<dbReference type="OrthoDB" id="3239894at2759"/>
<organism evidence="1 2">
    <name type="scientific">Dacryopinax primogenitus (strain DJM 731)</name>
    <name type="common">Brown rot fungus</name>
    <dbReference type="NCBI Taxonomy" id="1858805"/>
    <lineage>
        <taxon>Eukaryota</taxon>
        <taxon>Fungi</taxon>
        <taxon>Dikarya</taxon>
        <taxon>Basidiomycota</taxon>
        <taxon>Agaricomycotina</taxon>
        <taxon>Dacrymycetes</taxon>
        <taxon>Dacrymycetales</taxon>
        <taxon>Dacrymycetaceae</taxon>
        <taxon>Dacryopinax</taxon>
    </lineage>
</organism>
<name>M5G236_DACPD</name>
<dbReference type="STRING" id="1858805.M5G236"/>
<evidence type="ECO:0000313" key="1">
    <source>
        <dbReference type="EMBL" id="EJT97827.1"/>
    </source>
</evidence>
<evidence type="ECO:0000313" key="2">
    <source>
        <dbReference type="Proteomes" id="UP000030653"/>
    </source>
</evidence>
<proteinExistence type="predicted"/>
<dbReference type="AlphaFoldDB" id="M5G236"/>
<sequence>MGEQVRRFGPVHGFWTFMFERLNKLLKGVEVGTLANVVVHAQREVQELIELEKSPVHGTAYNRRLDSTMQDKLLAWYHRQYPDQALFKATDAKALPGSLYLVLQATHYPQLRVGSYKLYATEVDRPNKSNALMQICFERRVQWVGELCDIFQHMQPGIGKCLTFALVDWLVPLQDLPSYADLYHPYPELEVDFWEPGQYLQDTEWAPPALILAEDICGVAARCTMEFEGRRMWITTGMSKDGKSL</sequence>
<keyword evidence="2" id="KW-1185">Reference proteome</keyword>
<dbReference type="HOGENOM" id="CLU_987024_0_0_1"/>
<dbReference type="Proteomes" id="UP000030653">
    <property type="component" value="Unassembled WGS sequence"/>
</dbReference>
<accession>M5G236</accession>
<protein>
    <submittedName>
        <fullName evidence="1">Uncharacterized protein</fullName>
    </submittedName>
</protein>
<reference evidence="1 2" key="1">
    <citation type="journal article" date="2012" name="Science">
        <title>The Paleozoic origin of enzymatic lignin decomposition reconstructed from 31 fungal genomes.</title>
        <authorList>
            <person name="Floudas D."/>
            <person name="Binder M."/>
            <person name="Riley R."/>
            <person name="Barry K."/>
            <person name="Blanchette R.A."/>
            <person name="Henrissat B."/>
            <person name="Martinez A.T."/>
            <person name="Otillar R."/>
            <person name="Spatafora J.W."/>
            <person name="Yadav J.S."/>
            <person name="Aerts A."/>
            <person name="Benoit I."/>
            <person name="Boyd A."/>
            <person name="Carlson A."/>
            <person name="Copeland A."/>
            <person name="Coutinho P.M."/>
            <person name="de Vries R.P."/>
            <person name="Ferreira P."/>
            <person name="Findley K."/>
            <person name="Foster B."/>
            <person name="Gaskell J."/>
            <person name="Glotzer D."/>
            <person name="Gorecki P."/>
            <person name="Heitman J."/>
            <person name="Hesse C."/>
            <person name="Hori C."/>
            <person name="Igarashi K."/>
            <person name="Jurgens J.A."/>
            <person name="Kallen N."/>
            <person name="Kersten P."/>
            <person name="Kohler A."/>
            <person name="Kuees U."/>
            <person name="Kumar T.K.A."/>
            <person name="Kuo A."/>
            <person name="LaButti K."/>
            <person name="Larrondo L.F."/>
            <person name="Lindquist E."/>
            <person name="Ling A."/>
            <person name="Lombard V."/>
            <person name="Lucas S."/>
            <person name="Lundell T."/>
            <person name="Martin R."/>
            <person name="McLaughlin D.J."/>
            <person name="Morgenstern I."/>
            <person name="Morin E."/>
            <person name="Murat C."/>
            <person name="Nagy L.G."/>
            <person name="Nolan M."/>
            <person name="Ohm R.A."/>
            <person name="Patyshakuliyeva A."/>
            <person name="Rokas A."/>
            <person name="Ruiz-Duenas F.J."/>
            <person name="Sabat G."/>
            <person name="Salamov A."/>
            <person name="Samejima M."/>
            <person name="Schmutz J."/>
            <person name="Slot J.C."/>
            <person name="St John F."/>
            <person name="Stenlid J."/>
            <person name="Sun H."/>
            <person name="Sun S."/>
            <person name="Syed K."/>
            <person name="Tsang A."/>
            <person name="Wiebenga A."/>
            <person name="Young D."/>
            <person name="Pisabarro A."/>
            <person name="Eastwood D.C."/>
            <person name="Martin F."/>
            <person name="Cullen D."/>
            <person name="Grigoriev I.V."/>
            <person name="Hibbett D.S."/>
        </authorList>
    </citation>
    <scope>NUCLEOTIDE SEQUENCE [LARGE SCALE GENOMIC DNA]</scope>
    <source>
        <strain evidence="1 2">DJM-731 SS1</strain>
    </source>
</reference>
<gene>
    <name evidence="1" type="ORF">DACRYDRAFT_24787</name>
</gene>
<dbReference type="RefSeq" id="XP_040624725.1">
    <property type="nucleotide sequence ID" value="XM_040773851.1"/>
</dbReference>